<reference evidence="1" key="1">
    <citation type="submission" date="2011-11" db="EMBL/GenBank/DDBJ databases">
        <title>Complete genome sequence of Candidatus Mycoplasma haemominutum.</title>
        <authorList>
            <person name="Barker E.N."/>
            <person name="Darby A.C."/>
            <person name="Helps C.R."/>
            <person name="Peters I.R."/>
            <person name="Hughes M.A."/>
            <person name="Radford A.D."/>
            <person name="Novacco M."/>
            <person name="Boretti F."/>
            <person name="Hofmann-Lehmann R."/>
            <person name="Tasker S."/>
        </authorList>
    </citation>
    <scope>NUCLEOTIDE SEQUENCE</scope>
    <source>
        <strain evidence="1">Birmingham 1</strain>
    </source>
</reference>
<proteinExistence type="predicted"/>
<dbReference type="KEGG" id="mhb:MHM_04520"/>
<name>G8C3S2_9MOLU</name>
<gene>
    <name evidence="1" type="ORF">MHM_04520</name>
</gene>
<dbReference type="HOGENOM" id="CLU_081511_0_0_14"/>
<protein>
    <submittedName>
        <fullName evidence="1">Uncharacterized protein</fullName>
    </submittedName>
</protein>
<evidence type="ECO:0000313" key="1">
    <source>
        <dbReference type="EMBL" id="CCE66970.1"/>
    </source>
</evidence>
<reference evidence="1" key="2">
    <citation type="submission" date="2011-11" db="EMBL/GenBank/DDBJ databases">
        <authorList>
            <person name="Barker E."/>
        </authorList>
    </citation>
    <scope>NUCLEOTIDE SEQUENCE</scope>
    <source>
        <strain evidence="1">Birmingham 1</strain>
    </source>
</reference>
<accession>G8C3S2</accession>
<sequence length="254" mass="27609">MSSSGTAVDFCTTFSWLCSLPTQISGAASSTGAQVWSYFQTVVNFLGNIESHYSTATPYLQGMKSTFFQGEELKGALQGLVEGFPKLLKYIYDPSKREEVTSFFKGDEYQKTVEGLKWLSGAEGKSQGVFEVEKGLLAHLMRRVLSDPDKSLSKAKRFIQLIGEHKSESGSSSSALQGSRNNSVPYSLTKDRLDKFLQERDSTAQQIYEILLLGEIGASRQGVSVPKEAAAVTSIVASLLSILTRGSSTARSGE</sequence>
<dbReference type="RefSeq" id="WP_015511835.1">
    <property type="nucleotide sequence ID" value="NC_021007.1"/>
</dbReference>
<dbReference type="AlphaFoldDB" id="G8C3S2"/>
<dbReference type="EMBL" id="HE613254">
    <property type="protein sequence ID" value="CCE66970.1"/>
    <property type="molecule type" value="Genomic_DNA"/>
</dbReference>
<organism evidence="1">
    <name type="scientific">Candidatus Mycoplasma haematominutum 'Birmingham 1'</name>
    <dbReference type="NCBI Taxonomy" id="1116213"/>
    <lineage>
        <taxon>Bacteria</taxon>
        <taxon>Bacillati</taxon>
        <taxon>Mycoplasmatota</taxon>
        <taxon>Mollicutes</taxon>
        <taxon>Mycoplasmataceae</taxon>
        <taxon>Mycoplasma</taxon>
    </lineage>
</organism>
<dbReference type="PATRIC" id="fig|1116213.3.peg.490"/>